<proteinExistence type="predicted"/>
<accession>F4BJE2</accession>
<name>F4BJE2_9GAMM</name>
<dbReference type="EMBL" id="CP002558">
    <property type="protein sequence ID" value="AEB28286.1"/>
    <property type="molecule type" value="Genomic_DNA"/>
</dbReference>
<gene>
    <name evidence="1" type="ordered locus">FN3523_0429</name>
</gene>
<reference evidence="2" key="1">
    <citation type="journal article" date="2011" name="Appl. Environ. Microbiol.">
        <title>Common ancestry and novel genetic traits of Francisella novicida-like isolates from North America and Australia as revealed by comparative genomic analyses.</title>
        <authorList>
            <person name="Siddaramappa S."/>
            <person name="Challacombe J.F."/>
            <person name="Petersen J.M."/>
            <person name="Pillai S."/>
            <person name="Hogg G."/>
            <person name="Kuske C.R."/>
        </authorList>
    </citation>
    <scope>NUCLEOTIDE SEQUENCE [LARGE SCALE GENOMIC DNA]</scope>
    <source>
        <strain evidence="2">3523</strain>
    </source>
</reference>
<protein>
    <submittedName>
        <fullName evidence="1">Uncharacterized protein</fullName>
    </submittedName>
</protein>
<dbReference type="KEGG" id="fcn:FN3523_0429"/>
<dbReference type="Proteomes" id="UP000008303">
    <property type="component" value="Chromosome"/>
</dbReference>
<evidence type="ECO:0000313" key="2">
    <source>
        <dbReference type="Proteomes" id="UP000008303"/>
    </source>
</evidence>
<organism evidence="1 2">
    <name type="scientific">Francisella hispaniensis</name>
    <dbReference type="NCBI Taxonomy" id="622488"/>
    <lineage>
        <taxon>Bacteria</taxon>
        <taxon>Pseudomonadati</taxon>
        <taxon>Pseudomonadota</taxon>
        <taxon>Gammaproteobacteria</taxon>
        <taxon>Thiotrichales</taxon>
        <taxon>Francisellaceae</taxon>
        <taxon>Francisella</taxon>
    </lineage>
</organism>
<dbReference type="PATRIC" id="fig|676032.3.peg.432"/>
<sequence length="83" mass="9288">MFSNNIAFISASNPLFGSAKFELRDPKNNEVLSTCDSSGECEIAKPINVQNTSSDYLVSKDILYMVKMLYQSKILISKIFKLS</sequence>
<evidence type="ECO:0000313" key="1">
    <source>
        <dbReference type="EMBL" id="AEB28286.1"/>
    </source>
</evidence>
<dbReference type="AlphaFoldDB" id="F4BJE2"/>
<dbReference type="HOGENOM" id="CLU_2537633_0_0_6"/>